<accession>A0A0M2KIC7</accession>
<organism evidence="3 4">
    <name type="scientific">Erwinia tracheiphila</name>
    <dbReference type="NCBI Taxonomy" id="65700"/>
    <lineage>
        <taxon>Bacteria</taxon>
        <taxon>Pseudomonadati</taxon>
        <taxon>Pseudomonadota</taxon>
        <taxon>Gammaproteobacteria</taxon>
        <taxon>Enterobacterales</taxon>
        <taxon>Erwiniaceae</taxon>
        <taxon>Erwinia</taxon>
    </lineage>
</organism>
<keyword evidence="4" id="KW-1185">Reference proteome</keyword>
<proteinExistence type="predicted"/>
<evidence type="ECO:0000256" key="1">
    <source>
        <dbReference type="SAM" id="Phobius"/>
    </source>
</evidence>
<evidence type="ECO:0000313" key="4">
    <source>
        <dbReference type="Proteomes" id="UP000033924"/>
    </source>
</evidence>
<dbReference type="RefSeq" id="WP_040465603.1">
    <property type="nucleotide sequence ID" value="NZ_CP013970.1"/>
</dbReference>
<keyword evidence="1" id="KW-0812">Transmembrane</keyword>
<evidence type="ECO:0000313" key="3">
    <source>
        <dbReference type="EMBL" id="KKF36771.1"/>
    </source>
</evidence>
<evidence type="ECO:0000313" key="5">
    <source>
        <dbReference type="Proteomes" id="UP000264980"/>
    </source>
</evidence>
<reference evidence="3 4" key="1">
    <citation type="submission" date="2015-01" db="EMBL/GenBank/DDBJ databases">
        <title>Erwinia tracheiphila.</title>
        <authorList>
            <person name="Shapiro L.R."/>
        </authorList>
    </citation>
    <scope>NUCLEOTIDE SEQUENCE [LARGE SCALE GENOMIC DNA]</scope>
    <source>
        <strain evidence="3 4">BuffGH</strain>
    </source>
</reference>
<dbReference type="EMBL" id="CP013970">
    <property type="protein sequence ID" value="AXF77610.1"/>
    <property type="molecule type" value="Genomic_DNA"/>
</dbReference>
<keyword evidence="1" id="KW-1133">Transmembrane helix</keyword>
<keyword evidence="1" id="KW-0472">Membrane</keyword>
<dbReference type="Proteomes" id="UP000264980">
    <property type="component" value="Chromosome"/>
</dbReference>
<protein>
    <recommendedName>
        <fullName evidence="6">Type IV / VI secretion system DotU domain-containing protein</fullName>
    </recommendedName>
</protein>
<dbReference type="PATRIC" id="fig|65700.7.peg.4312"/>
<sequence length="203" mass="23796">MVKSDIYFNRVVFIDTLLSFNGVIPSLSEFQLKLISLIDQFSKELISEGQCEQLSDELCHIICRYLDEHISLKLKVNDISWERNSLVYHFYGYDNKVISLDERIENILSKSKGEIFNYACRLLLLVKNSLGENEKITSLLLNYSPEIKTIPEREEDTPDKDVIQIPPLPVRRWSDPFIWQTGMIFFLLISLWVFCVKYLDGLY</sequence>
<dbReference type="EMBL" id="JXNU01000003">
    <property type="protein sequence ID" value="KKF36771.1"/>
    <property type="molecule type" value="Genomic_DNA"/>
</dbReference>
<feature type="transmembrane region" description="Helical" evidence="1">
    <location>
        <begin position="177"/>
        <end position="199"/>
    </location>
</feature>
<dbReference type="STRING" id="65700.SY86_17205"/>
<reference evidence="2 5" key="2">
    <citation type="submission" date="2016-01" db="EMBL/GenBank/DDBJ databases">
        <authorList>
            <person name="Oliw E.H."/>
        </authorList>
    </citation>
    <scope>NUCLEOTIDE SEQUENCE [LARGE SCALE GENOMIC DNA]</scope>
    <source>
        <strain evidence="2 5">MDcuke</strain>
    </source>
</reference>
<evidence type="ECO:0000313" key="2">
    <source>
        <dbReference type="EMBL" id="AXF77610.1"/>
    </source>
</evidence>
<gene>
    <name evidence="2" type="ORF">AV903_18690</name>
    <name evidence="3" type="ORF">SY86_17205</name>
</gene>
<dbReference type="Proteomes" id="UP000033924">
    <property type="component" value="Unassembled WGS sequence"/>
</dbReference>
<dbReference type="AlphaFoldDB" id="A0A0M2KIC7"/>
<evidence type="ECO:0008006" key="6">
    <source>
        <dbReference type="Google" id="ProtNLM"/>
    </source>
</evidence>
<name>A0A0M2KIC7_9GAMM</name>